<dbReference type="NCBIfam" id="NF038083">
    <property type="entry name" value="CU044_5270_fam"/>
    <property type="match status" value="1"/>
</dbReference>
<proteinExistence type="predicted"/>
<evidence type="ECO:0000256" key="1">
    <source>
        <dbReference type="SAM" id="MobiDB-lite"/>
    </source>
</evidence>
<feature type="compositionally biased region" description="Polar residues" evidence="1">
    <location>
        <begin position="193"/>
        <end position="206"/>
    </location>
</feature>
<feature type="region of interest" description="Disordered" evidence="1">
    <location>
        <begin position="191"/>
        <end position="212"/>
    </location>
</feature>
<evidence type="ECO:0000313" key="3">
    <source>
        <dbReference type="Proteomes" id="UP000272729"/>
    </source>
</evidence>
<reference evidence="2 3" key="1">
    <citation type="submission" date="2018-10" db="EMBL/GenBank/DDBJ databases">
        <title>Sequencing the genomes of 1000 actinobacteria strains.</title>
        <authorList>
            <person name="Klenk H.-P."/>
        </authorList>
    </citation>
    <scope>NUCLEOTIDE SEQUENCE [LARGE SCALE GENOMIC DNA]</scope>
    <source>
        <strain evidence="2 3">DSM 43911</strain>
    </source>
</reference>
<gene>
    <name evidence="2" type="ORF">DFJ66_5305</name>
</gene>
<dbReference type="Proteomes" id="UP000272729">
    <property type="component" value="Unassembled WGS sequence"/>
</dbReference>
<dbReference type="InterPro" id="IPR047789">
    <property type="entry name" value="CU044_5270-like"/>
</dbReference>
<name>A0A495XHI3_9PSEU</name>
<organism evidence="2 3">
    <name type="scientific">Saccharothrix variisporea</name>
    <dbReference type="NCBI Taxonomy" id="543527"/>
    <lineage>
        <taxon>Bacteria</taxon>
        <taxon>Bacillati</taxon>
        <taxon>Actinomycetota</taxon>
        <taxon>Actinomycetes</taxon>
        <taxon>Pseudonocardiales</taxon>
        <taxon>Pseudonocardiaceae</taxon>
        <taxon>Saccharothrix</taxon>
    </lineage>
</organism>
<dbReference type="EMBL" id="RBXR01000001">
    <property type="protein sequence ID" value="RKT72003.1"/>
    <property type="molecule type" value="Genomic_DNA"/>
</dbReference>
<comment type="caution">
    <text evidence="2">The sequence shown here is derived from an EMBL/GenBank/DDBJ whole genome shotgun (WGS) entry which is preliminary data.</text>
</comment>
<protein>
    <submittedName>
        <fullName evidence="2">Uncharacterized protein</fullName>
    </submittedName>
</protein>
<accession>A0A495XHI3</accession>
<dbReference type="RefSeq" id="WP_121224714.1">
    <property type="nucleotide sequence ID" value="NZ_JBIUBA010000008.1"/>
</dbReference>
<keyword evidence="3" id="KW-1185">Reference proteome</keyword>
<sequence length="374" mass="40617">MSDLDDVLDQINHQARHATTPLDDVRARVLAAAAQESLTTPGRTAPSRTALRRLRWAAPVAAAAAAVLVTTLVVTRQAPPTSTDSALTGDTSASSAPAVQLLSAQEVLNNAADAIKTVDPQLAPGQYRFIREHAWYQRGVTMGVPVDAPDQTVRGYTWLKEVAYEKWIPQDQSQDWLERRSWLPGVKWLGGSVPQSEAQEPQATDTDTGERRGKCGNFFPDAQPAKVCGDPTDWDNPAFYEALPRDPRAIVDYLRGATAHRGSTPAVMFHWGVEILRSGLMPADLRAGWYRALALLDGVKVYESAVTLDGRTGVAIGIEDENERRDLIVDPATGEFIGERTVAGPRPHYSWIAPGTVTGYSSITTEVVDGIGRN</sequence>
<evidence type="ECO:0000313" key="2">
    <source>
        <dbReference type="EMBL" id="RKT72003.1"/>
    </source>
</evidence>
<dbReference type="AlphaFoldDB" id="A0A495XHI3"/>
<dbReference type="OrthoDB" id="3387554at2"/>